<dbReference type="EMBL" id="SMAI01000016">
    <property type="protein sequence ID" value="TCT01881.1"/>
    <property type="molecule type" value="Genomic_DNA"/>
</dbReference>
<evidence type="ECO:0000313" key="1">
    <source>
        <dbReference type="EMBL" id="TCT01881.1"/>
    </source>
</evidence>
<keyword evidence="2" id="KW-1185">Reference proteome</keyword>
<proteinExistence type="predicted"/>
<reference evidence="1 2" key="1">
    <citation type="submission" date="2019-03" db="EMBL/GenBank/DDBJ databases">
        <title>Genomic Encyclopedia of Type Strains, Phase IV (KMG-IV): sequencing the most valuable type-strain genomes for metagenomic binning, comparative biology and taxonomic classification.</title>
        <authorList>
            <person name="Goeker M."/>
        </authorList>
    </citation>
    <scope>NUCLEOTIDE SEQUENCE [LARGE SCALE GENOMIC DNA]</scope>
    <source>
        <strain evidence="1 2">DSM 9035</strain>
    </source>
</reference>
<accession>A0A4R3LNZ2</accession>
<sequence>MCSQHVGADMLFDELSAVFLHRQRQQELVHLSPRLDL</sequence>
<dbReference type="AlphaFoldDB" id="A0A4R3LNZ2"/>
<protein>
    <submittedName>
        <fullName evidence="1">Uncharacterized protein</fullName>
    </submittedName>
</protein>
<gene>
    <name evidence="1" type="ORF">EDC64_11680</name>
</gene>
<name>A0A4R3LNZ2_9HYPH</name>
<evidence type="ECO:0000313" key="2">
    <source>
        <dbReference type="Proteomes" id="UP000294664"/>
    </source>
</evidence>
<dbReference type="Proteomes" id="UP000294664">
    <property type="component" value="Unassembled WGS sequence"/>
</dbReference>
<organism evidence="1 2">
    <name type="scientific">Aquabacter spiritensis</name>
    <dbReference type="NCBI Taxonomy" id="933073"/>
    <lineage>
        <taxon>Bacteria</taxon>
        <taxon>Pseudomonadati</taxon>
        <taxon>Pseudomonadota</taxon>
        <taxon>Alphaproteobacteria</taxon>
        <taxon>Hyphomicrobiales</taxon>
        <taxon>Xanthobacteraceae</taxon>
        <taxon>Aquabacter</taxon>
    </lineage>
</organism>
<comment type="caution">
    <text evidence="1">The sequence shown here is derived from an EMBL/GenBank/DDBJ whole genome shotgun (WGS) entry which is preliminary data.</text>
</comment>